<gene>
    <name evidence="2" type="ORF">ACIO7M_11200</name>
</gene>
<dbReference type="Gene3D" id="1.10.3210.10">
    <property type="entry name" value="Hypothetical protein af1432"/>
    <property type="match status" value="1"/>
</dbReference>
<name>A0ABW8EEL0_STRT5</name>
<proteinExistence type="predicted"/>
<reference evidence="2 3" key="1">
    <citation type="submission" date="2024-10" db="EMBL/GenBank/DDBJ databases">
        <title>The Natural Products Discovery Center: Release of the First 8490 Sequenced Strains for Exploring Actinobacteria Biosynthetic Diversity.</title>
        <authorList>
            <person name="Kalkreuter E."/>
            <person name="Kautsar S.A."/>
            <person name="Yang D."/>
            <person name="Bader C.D."/>
            <person name="Teijaro C.N."/>
            <person name="Fluegel L."/>
            <person name="Davis C.M."/>
            <person name="Simpson J.R."/>
            <person name="Lauterbach L."/>
            <person name="Steele A.D."/>
            <person name="Gui C."/>
            <person name="Meng S."/>
            <person name="Li G."/>
            <person name="Viehrig K."/>
            <person name="Ye F."/>
            <person name="Su P."/>
            <person name="Kiefer A.F."/>
            <person name="Nichols A."/>
            <person name="Cepeda A.J."/>
            <person name="Yan W."/>
            <person name="Fan B."/>
            <person name="Jiang Y."/>
            <person name="Adhikari A."/>
            <person name="Zheng C.-J."/>
            <person name="Schuster L."/>
            <person name="Cowan T.M."/>
            <person name="Smanski M.J."/>
            <person name="Chevrette M.G."/>
            <person name="De Carvalho L.P.S."/>
            <person name="Shen B."/>
        </authorList>
    </citation>
    <scope>NUCLEOTIDE SEQUENCE [LARGE SCALE GENOMIC DNA]</scope>
    <source>
        <strain evidence="2 3">NPDC087220</strain>
    </source>
</reference>
<accession>A0ABW8EEL0</accession>
<dbReference type="SUPFAM" id="SSF109604">
    <property type="entry name" value="HD-domain/PDEase-like"/>
    <property type="match status" value="1"/>
</dbReference>
<evidence type="ECO:0000259" key="1">
    <source>
        <dbReference type="Pfam" id="PF01966"/>
    </source>
</evidence>
<dbReference type="Pfam" id="PF01966">
    <property type="entry name" value="HD"/>
    <property type="match status" value="1"/>
</dbReference>
<keyword evidence="3" id="KW-1185">Reference proteome</keyword>
<evidence type="ECO:0000313" key="2">
    <source>
        <dbReference type="EMBL" id="MFJ2821672.1"/>
    </source>
</evidence>
<dbReference type="EMBL" id="JBIUYY010000004">
    <property type="protein sequence ID" value="MFJ2821672.1"/>
    <property type="molecule type" value="Genomic_DNA"/>
</dbReference>
<feature type="domain" description="HD" evidence="1">
    <location>
        <begin position="57"/>
        <end position="141"/>
    </location>
</feature>
<sequence>MPSPDLLAHALNTAVEPSLRPLPEPVPDLLTTLDAAPRLAAHLRAVHDVAYELTTWITAACPALKFDLEAVLFGAATHDIGKVLHPAELTGPGSAHEPAGRTLLLAHGFPPRLARFAYTHARWTDPTATVEDLLVSTADKIWKAKRVPDLEDLLTARLARATGTEHWEAFLTLDDTLTTLADSADSRLSFQSAYPVT</sequence>
<comment type="caution">
    <text evidence="2">The sequence shown here is derived from an EMBL/GenBank/DDBJ whole genome shotgun (WGS) entry which is preliminary data.</text>
</comment>
<dbReference type="RefSeq" id="WP_402379797.1">
    <property type="nucleotide sequence ID" value="NZ_JBIUYY010000004.1"/>
</dbReference>
<organism evidence="2 3">
    <name type="scientific">Streptomyces toxytricini</name>
    <name type="common">Actinomyces toxytricini</name>
    <dbReference type="NCBI Taxonomy" id="67369"/>
    <lineage>
        <taxon>Bacteria</taxon>
        <taxon>Bacillati</taxon>
        <taxon>Actinomycetota</taxon>
        <taxon>Actinomycetes</taxon>
        <taxon>Kitasatosporales</taxon>
        <taxon>Streptomycetaceae</taxon>
        <taxon>Streptomyces</taxon>
    </lineage>
</organism>
<dbReference type="InterPro" id="IPR006674">
    <property type="entry name" value="HD_domain"/>
</dbReference>
<protein>
    <submittedName>
        <fullName evidence="2">HD domain-containing protein</fullName>
    </submittedName>
</protein>
<evidence type="ECO:0000313" key="3">
    <source>
        <dbReference type="Proteomes" id="UP001617351"/>
    </source>
</evidence>
<dbReference type="Proteomes" id="UP001617351">
    <property type="component" value="Unassembled WGS sequence"/>
</dbReference>